<evidence type="ECO:0000256" key="2">
    <source>
        <dbReference type="HAMAP-Rule" id="MF_00489"/>
    </source>
</evidence>
<sequence>MKVLVDADACPVKNIIIELCSTKNIPVILFVDTSHIISSPQCQVITVDKGRDSVDIALMNKTLKNDIVVTQDYGVAAMALGRGAHAINEKGLIYTNENIDMLLFQRHMGQKARRAGKRVSVTKKRTLEDDIKFKNSFLKLIDKYFNFV</sequence>
<accession>W6RUJ1</accession>
<keyword evidence="4" id="KW-1185">Reference proteome</keyword>
<gene>
    <name evidence="3" type="ORF">CM240_0803</name>
</gene>
<dbReference type="PANTHER" id="PTHR35146:SF1">
    <property type="entry name" value="UPF0178 PROTEIN YAII"/>
    <property type="match status" value="1"/>
</dbReference>
<evidence type="ECO:0000256" key="1">
    <source>
        <dbReference type="ARBA" id="ARBA00008522"/>
    </source>
</evidence>
<reference evidence="3 4" key="1">
    <citation type="submission" date="2013-11" db="EMBL/GenBank/DDBJ databases">
        <title>Complete genome sequence of Clostridum sp. M2/40.</title>
        <authorList>
            <person name="Wibberg D."/>
            <person name="Puehler A."/>
            <person name="Schlueter A."/>
        </authorList>
    </citation>
    <scope>NUCLEOTIDE SEQUENCE [LARGE SCALE GENOMIC DNA]</scope>
    <source>
        <strain evidence="4">M2/40</strain>
    </source>
</reference>
<evidence type="ECO:0000313" key="3">
    <source>
        <dbReference type="EMBL" id="CDM67968.1"/>
    </source>
</evidence>
<dbReference type="HAMAP" id="MF_00489">
    <property type="entry name" value="UPF0178"/>
    <property type="match status" value="1"/>
</dbReference>
<dbReference type="OrthoDB" id="9798918at2"/>
<protein>
    <recommendedName>
        <fullName evidence="2">UPF0178 protein CM240_0803</fullName>
    </recommendedName>
</protein>
<dbReference type="AlphaFoldDB" id="W6RUJ1"/>
<dbReference type="PANTHER" id="PTHR35146">
    <property type="entry name" value="UPF0178 PROTEIN YAII"/>
    <property type="match status" value="1"/>
</dbReference>
<dbReference type="HOGENOM" id="CLU_106619_0_0_9"/>
<dbReference type="Pfam" id="PF02639">
    <property type="entry name" value="DUF188"/>
    <property type="match status" value="1"/>
</dbReference>
<evidence type="ECO:0000313" key="4">
    <source>
        <dbReference type="Proteomes" id="UP000019426"/>
    </source>
</evidence>
<dbReference type="EMBL" id="HG917868">
    <property type="protein sequence ID" value="CDM67968.1"/>
    <property type="molecule type" value="Genomic_DNA"/>
</dbReference>
<dbReference type="KEGG" id="clt:CM240_0803"/>
<dbReference type="NCBIfam" id="NF001095">
    <property type="entry name" value="PRK00124.1"/>
    <property type="match status" value="1"/>
</dbReference>
<comment type="similarity">
    <text evidence="1 2">Belongs to the UPF0178 family.</text>
</comment>
<dbReference type="STRING" id="1216932.CM240_0803"/>
<proteinExistence type="inferred from homology"/>
<dbReference type="Proteomes" id="UP000019426">
    <property type="component" value="Chromosome M2/40_rep1"/>
</dbReference>
<name>W6RUJ1_9CLOT</name>
<dbReference type="InterPro" id="IPR003791">
    <property type="entry name" value="UPF0178"/>
</dbReference>
<dbReference type="eggNOG" id="COG1671">
    <property type="taxonomic scope" value="Bacteria"/>
</dbReference>
<dbReference type="RefSeq" id="WP_044036666.1">
    <property type="nucleotide sequence ID" value="NZ_HG917868.1"/>
</dbReference>
<dbReference type="PATRIC" id="fig|1216932.3.peg.788"/>
<organism evidence="3 4">
    <name type="scientific">Clostridium bornimense</name>
    <dbReference type="NCBI Taxonomy" id="1216932"/>
    <lineage>
        <taxon>Bacteria</taxon>
        <taxon>Bacillati</taxon>
        <taxon>Bacillota</taxon>
        <taxon>Clostridia</taxon>
        <taxon>Eubacteriales</taxon>
        <taxon>Clostridiaceae</taxon>
        <taxon>Clostridium</taxon>
    </lineage>
</organism>